<gene>
    <name evidence="2" type="ORF">EZS28_038778</name>
</gene>
<dbReference type="OrthoDB" id="27214at2759"/>
<dbReference type="InterPro" id="IPR052766">
    <property type="entry name" value="S41A_metabolite_peptidase"/>
</dbReference>
<dbReference type="Gene3D" id="3.90.226.10">
    <property type="entry name" value="2-enoyl-CoA Hydratase, Chain A, domain 1"/>
    <property type="match status" value="1"/>
</dbReference>
<evidence type="ECO:0000313" key="2">
    <source>
        <dbReference type="EMBL" id="KAA6365695.1"/>
    </source>
</evidence>
<dbReference type="PANTHER" id="PTHR37049">
    <property type="entry name" value="PEPTIDASE S41 FAMILY PROTEIN"/>
    <property type="match status" value="1"/>
</dbReference>
<proteinExistence type="predicted"/>
<dbReference type="InterPro" id="IPR029045">
    <property type="entry name" value="ClpP/crotonase-like_dom_sf"/>
</dbReference>
<reference evidence="2 3" key="1">
    <citation type="submission" date="2019-03" db="EMBL/GenBank/DDBJ databases">
        <title>Single cell metagenomics reveals metabolic interactions within the superorganism composed of flagellate Streblomastix strix and complex community of Bacteroidetes bacteria on its surface.</title>
        <authorList>
            <person name="Treitli S.C."/>
            <person name="Kolisko M."/>
            <person name="Husnik F."/>
            <person name="Keeling P."/>
            <person name="Hampl V."/>
        </authorList>
    </citation>
    <scope>NUCLEOTIDE SEQUENCE [LARGE SCALE GENOMIC DNA]</scope>
    <source>
        <strain evidence="2">ST1C</strain>
    </source>
</reference>
<dbReference type="GO" id="GO:0006508">
    <property type="term" value="P:proteolysis"/>
    <property type="evidence" value="ECO:0007669"/>
    <property type="project" value="InterPro"/>
</dbReference>
<evidence type="ECO:0000313" key="3">
    <source>
        <dbReference type="Proteomes" id="UP000324800"/>
    </source>
</evidence>
<feature type="non-terminal residue" evidence="2">
    <location>
        <position position="371"/>
    </location>
</feature>
<dbReference type="GO" id="GO:0008236">
    <property type="term" value="F:serine-type peptidase activity"/>
    <property type="evidence" value="ECO:0007669"/>
    <property type="project" value="InterPro"/>
</dbReference>
<evidence type="ECO:0000259" key="1">
    <source>
        <dbReference type="Pfam" id="PF03572"/>
    </source>
</evidence>
<dbReference type="Proteomes" id="UP000324800">
    <property type="component" value="Unassembled WGS sequence"/>
</dbReference>
<dbReference type="Pfam" id="PF03572">
    <property type="entry name" value="Peptidase_S41"/>
    <property type="match status" value="1"/>
</dbReference>
<dbReference type="InterPro" id="IPR005151">
    <property type="entry name" value="Tail-specific_protease"/>
</dbReference>
<dbReference type="SUPFAM" id="SSF52096">
    <property type="entry name" value="ClpP/crotonase"/>
    <property type="match status" value="1"/>
</dbReference>
<organism evidence="2 3">
    <name type="scientific">Streblomastix strix</name>
    <dbReference type="NCBI Taxonomy" id="222440"/>
    <lineage>
        <taxon>Eukaryota</taxon>
        <taxon>Metamonada</taxon>
        <taxon>Preaxostyla</taxon>
        <taxon>Oxymonadida</taxon>
        <taxon>Streblomastigidae</taxon>
        <taxon>Streblomastix</taxon>
    </lineage>
</organism>
<comment type="caution">
    <text evidence="2">The sequence shown here is derived from an EMBL/GenBank/DDBJ whole genome shotgun (WGS) entry which is preliminary data.</text>
</comment>
<dbReference type="AlphaFoldDB" id="A0A5J4U7J1"/>
<protein>
    <recommendedName>
        <fullName evidence="1">Tail specific protease domain-containing protein</fullName>
    </recommendedName>
</protein>
<feature type="non-terminal residue" evidence="2">
    <location>
        <position position="1"/>
    </location>
</feature>
<name>A0A5J4U7J1_9EUKA</name>
<accession>A0A5J4U7J1</accession>
<feature type="domain" description="Tail specific protease" evidence="1">
    <location>
        <begin position="86"/>
        <end position="290"/>
    </location>
</feature>
<sequence>TTTLSELCPLNTTKEMNMKEIQKKKSNSIVRIYRNLVQKLKTKKNLKQSDKLNKEQIKSISNDDSDLGLVIQNREIRYYYSNSTTTGYLRIATFTPEYNQGNFSNFVDTLIKVVEDLHIRNASRLVIDVRGNPGGFVSLGLRSLQYLSGNTVYPLFGELDTRHSQIHDELFDAGLLDPINHLEYLTQKLQKKWYNPGLNRTFTSQIPTDNQKQNKNKNGDAFNHTYSNRYTVNIFENEKEFESTYDRLKITPNFTLDQQHLLFLTDGLCGSTCAYFLKRVQEAHVGKIIGLGLDPNKKINSNGIIKQISQTAPYFDVASYAGGYVVSSHYVHEKKSLLPKREWKSIPPPFPRYGSHVSWTVQEIFSYKNET</sequence>
<dbReference type="PANTHER" id="PTHR37049:SF4">
    <property type="entry name" value="RHODANESE DOMAIN-CONTAINING PROTEIN"/>
    <property type="match status" value="1"/>
</dbReference>
<dbReference type="EMBL" id="SNRW01020203">
    <property type="protein sequence ID" value="KAA6365695.1"/>
    <property type="molecule type" value="Genomic_DNA"/>
</dbReference>